<sequence>MPRDLGRVGCKTHFVIGRGCRLEHRRQRTPTLPLSSLPQGHRDLRSDETGSASLLTRSSCRQTISKWTMFSAMLALLKDKVGEPETILAKSPKSGSRITSDDEPLFPSSERGLTSRGAASVEFRHFL</sequence>
<dbReference type="EMBL" id="LK056657">
    <property type="protein sequence ID" value="CDU22686.1"/>
    <property type="molecule type" value="Genomic_DNA"/>
</dbReference>
<reference evidence="2" key="1">
    <citation type="submission" date="2014-06" db="EMBL/GenBank/DDBJ databases">
        <authorList>
            <person name="Ju J."/>
            <person name="Zhang J."/>
        </authorList>
    </citation>
    <scope>NUCLEOTIDE SEQUENCE</scope>
    <source>
        <strain evidence="2">SscI8</strain>
    </source>
</reference>
<feature type="region of interest" description="Disordered" evidence="1">
    <location>
        <begin position="27"/>
        <end position="51"/>
    </location>
</feature>
<name>A0A127Z9C8_9BASI</name>
<dbReference type="AlphaFoldDB" id="A0A127Z9C8"/>
<feature type="compositionally biased region" description="Polar residues" evidence="1">
    <location>
        <begin position="29"/>
        <end position="38"/>
    </location>
</feature>
<evidence type="ECO:0000313" key="2">
    <source>
        <dbReference type="EMBL" id="CDU22686.1"/>
    </source>
</evidence>
<feature type="region of interest" description="Disordered" evidence="1">
    <location>
        <begin position="87"/>
        <end position="113"/>
    </location>
</feature>
<organism evidence="2">
    <name type="scientific">Sporisorium scitamineum</name>
    <dbReference type="NCBI Taxonomy" id="49012"/>
    <lineage>
        <taxon>Eukaryota</taxon>
        <taxon>Fungi</taxon>
        <taxon>Dikarya</taxon>
        <taxon>Basidiomycota</taxon>
        <taxon>Ustilaginomycotina</taxon>
        <taxon>Ustilaginomycetes</taxon>
        <taxon>Ustilaginales</taxon>
        <taxon>Ustilaginaceae</taxon>
        <taxon>Sporisorium</taxon>
    </lineage>
</organism>
<gene>
    <name evidence="2" type="ORF">SPSC_01316</name>
</gene>
<protein>
    <submittedName>
        <fullName evidence="2">Related to Gluconolactonase</fullName>
    </submittedName>
</protein>
<proteinExistence type="predicted"/>
<accession>A0A127Z9C8</accession>
<evidence type="ECO:0000256" key="1">
    <source>
        <dbReference type="SAM" id="MobiDB-lite"/>
    </source>
</evidence>